<evidence type="ECO:0000256" key="3">
    <source>
        <dbReference type="ARBA" id="ARBA00022827"/>
    </source>
</evidence>
<dbReference type="SUPFAM" id="SSF51905">
    <property type="entry name" value="FAD/NAD(P)-binding domain"/>
    <property type="match status" value="1"/>
</dbReference>
<keyword evidence="3" id="KW-0274">FAD</keyword>
<keyword evidence="5" id="KW-0503">Monooxygenase</keyword>
<feature type="domain" description="FAD-binding" evidence="6">
    <location>
        <begin position="138"/>
        <end position="385"/>
    </location>
</feature>
<dbReference type="PANTHER" id="PTHR13789:SF309">
    <property type="entry name" value="PUTATIVE (AFU_ORTHOLOGUE AFUA_6G14510)-RELATED"/>
    <property type="match status" value="1"/>
</dbReference>
<dbReference type="GeneID" id="63762187"/>
<reference evidence="8" key="1">
    <citation type="journal article" date="2017" name="Genome Biol.">
        <title>Comparative genomics reveals high biological diversity and specific adaptations in the industrially and medically important fungal genus Aspergillus.</title>
        <authorList>
            <person name="de Vries R.P."/>
            <person name="Riley R."/>
            <person name="Wiebenga A."/>
            <person name="Aguilar-Osorio G."/>
            <person name="Amillis S."/>
            <person name="Uchima C.A."/>
            <person name="Anderluh G."/>
            <person name="Asadollahi M."/>
            <person name="Askin M."/>
            <person name="Barry K."/>
            <person name="Battaglia E."/>
            <person name="Bayram O."/>
            <person name="Benocci T."/>
            <person name="Braus-Stromeyer S.A."/>
            <person name="Caldana C."/>
            <person name="Canovas D."/>
            <person name="Cerqueira G.C."/>
            <person name="Chen F."/>
            <person name="Chen W."/>
            <person name="Choi C."/>
            <person name="Clum A."/>
            <person name="Dos Santos R.A."/>
            <person name="Damasio A.R."/>
            <person name="Diallinas G."/>
            <person name="Emri T."/>
            <person name="Fekete E."/>
            <person name="Flipphi M."/>
            <person name="Freyberg S."/>
            <person name="Gallo A."/>
            <person name="Gournas C."/>
            <person name="Habgood R."/>
            <person name="Hainaut M."/>
            <person name="Harispe M.L."/>
            <person name="Henrissat B."/>
            <person name="Hilden K.S."/>
            <person name="Hope R."/>
            <person name="Hossain A."/>
            <person name="Karabika E."/>
            <person name="Karaffa L."/>
            <person name="Karanyi Z."/>
            <person name="Krasevec N."/>
            <person name="Kuo A."/>
            <person name="Kusch H."/>
            <person name="LaButti K."/>
            <person name="Lagendijk E.L."/>
            <person name="Lapidus A."/>
            <person name="Levasseur A."/>
            <person name="Lindquist E."/>
            <person name="Lipzen A."/>
            <person name="Logrieco A.F."/>
            <person name="MacCabe A."/>
            <person name="Maekelae M.R."/>
            <person name="Malavazi I."/>
            <person name="Melin P."/>
            <person name="Meyer V."/>
            <person name="Mielnichuk N."/>
            <person name="Miskei M."/>
            <person name="Molnar A.P."/>
            <person name="Mule G."/>
            <person name="Ngan C.Y."/>
            <person name="Orejas M."/>
            <person name="Orosz E."/>
            <person name="Ouedraogo J.P."/>
            <person name="Overkamp K.M."/>
            <person name="Park H.-S."/>
            <person name="Perrone G."/>
            <person name="Piumi F."/>
            <person name="Punt P.J."/>
            <person name="Ram A.F."/>
            <person name="Ramon A."/>
            <person name="Rauscher S."/>
            <person name="Record E."/>
            <person name="Riano-Pachon D.M."/>
            <person name="Robert V."/>
            <person name="Roehrig J."/>
            <person name="Ruller R."/>
            <person name="Salamov A."/>
            <person name="Salih N.S."/>
            <person name="Samson R.A."/>
            <person name="Sandor E."/>
            <person name="Sanguinetti M."/>
            <person name="Schuetze T."/>
            <person name="Sepcic K."/>
            <person name="Shelest E."/>
            <person name="Sherlock G."/>
            <person name="Sophianopoulou V."/>
            <person name="Squina F.M."/>
            <person name="Sun H."/>
            <person name="Susca A."/>
            <person name="Todd R.B."/>
            <person name="Tsang A."/>
            <person name="Unkles S.E."/>
            <person name="van de Wiele N."/>
            <person name="van Rossen-Uffink D."/>
            <person name="Oliveira J.V."/>
            <person name="Vesth T.C."/>
            <person name="Visser J."/>
            <person name="Yu J.-H."/>
            <person name="Zhou M."/>
            <person name="Andersen M.R."/>
            <person name="Archer D.B."/>
            <person name="Baker S.E."/>
            <person name="Benoit I."/>
            <person name="Brakhage A.A."/>
            <person name="Braus G.H."/>
            <person name="Fischer R."/>
            <person name="Frisvad J.C."/>
            <person name="Goldman G.H."/>
            <person name="Houbraken J."/>
            <person name="Oakley B."/>
            <person name="Pocsi I."/>
            <person name="Scazzocchio C."/>
            <person name="Seiboth B."/>
            <person name="vanKuyk P.A."/>
            <person name="Wortman J."/>
            <person name="Dyer P.S."/>
            <person name="Grigoriev I.V."/>
        </authorList>
    </citation>
    <scope>NUCLEOTIDE SEQUENCE [LARGE SCALE GENOMIC DNA]</scope>
    <source>
        <strain evidence="8">CBS 593.65</strain>
    </source>
</reference>
<name>A0A1L9TRH3_9EURO</name>
<dbReference type="GO" id="GO:0004497">
    <property type="term" value="F:monooxygenase activity"/>
    <property type="evidence" value="ECO:0007669"/>
    <property type="project" value="UniProtKB-KW"/>
</dbReference>
<dbReference type="GO" id="GO:0071949">
    <property type="term" value="F:FAD binding"/>
    <property type="evidence" value="ECO:0007669"/>
    <property type="project" value="InterPro"/>
</dbReference>
<dbReference type="OrthoDB" id="16820at2759"/>
<evidence type="ECO:0000313" key="7">
    <source>
        <dbReference type="EMBL" id="OJJ62039.1"/>
    </source>
</evidence>
<evidence type="ECO:0000256" key="4">
    <source>
        <dbReference type="ARBA" id="ARBA00023002"/>
    </source>
</evidence>
<evidence type="ECO:0000313" key="8">
    <source>
        <dbReference type="Proteomes" id="UP000184356"/>
    </source>
</evidence>
<proteinExistence type="inferred from homology"/>
<dbReference type="InterPro" id="IPR050493">
    <property type="entry name" value="FAD-dep_Monooxygenase_BioMet"/>
</dbReference>
<protein>
    <recommendedName>
        <fullName evidence="6">FAD-binding domain-containing protein</fullName>
    </recommendedName>
</protein>
<dbReference type="Pfam" id="PF01494">
    <property type="entry name" value="FAD_binding_3"/>
    <property type="match status" value="1"/>
</dbReference>
<keyword evidence="4" id="KW-0560">Oxidoreductase</keyword>
<keyword evidence="2" id="KW-0285">Flavoprotein</keyword>
<accession>A0A1L9TRH3</accession>
<keyword evidence="8" id="KW-1185">Reference proteome</keyword>
<gene>
    <name evidence="7" type="ORF">ASPSYDRAFT_40629</name>
</gene>
<dbReference type="AlphaFoldDB" id="A0A1L9TRH3"/>
<evidence type="ECO:0000256" key="1">
    <source>
        <dbReference type="ARBA" id="ARBA00007992"/>
    </source>
</evidence>
<dbReference type="Proteomes" id="UP000184356">
    <property type="component" value="Unassembled WGS sequence"/>
</dbReference>
<dbReference type="EMBL" id="KV878583">
    <property type="protein sequence ID" value="OJJ62039.1"/>
    <property type="molecule type" value="Genomic_DNA"/>
</dbReference>
<evidence type="ECO:0000259" key="6">
    <source>
        <dbReference type="Pfam" id="PF01494"/>
    </source>
</evidence>
<dbReference type="RefSeq" id="XP_040705845.1">
    <property type="nucleotide sequence ID" value="XM_040846114.1"/>
</dbReference>
<dbReference type="PRINTS" id="PR00420">
    <property type="entry name" value="RNGMNOXGNASE"/>
</dbReference>
<evidence type="ECO:0000256" key="5">
    <source>
        <dbReference type="ARBA" id="ARBA00023033"/>
    </source>
</evidence>
<dbReference type="VEuPathDB" id="FungiDB:ASPSYDRAFT_40629"/>
<comment type="similarity">
    <text evidence="1">Belongs to the paxM FAD-dependent monooxygenase family.</text>
</comment>
<dbReference type="InterPro" id="IPR036188">
    <property type="entry name" value="FAD/NAD-bd_sf"/>
</dbReference>
<organism evidence="7 8">
    <name type="scientific">Aspergillus sydowii CBS 593.65</name>
    <dbReference type="NCBI Taxonomy" id="1036612"/>
    <lineage>
        <taxon>Eukaryota</taxon>
        <taxon>Fungi</taxon>
        <taxon>Dikarya</taxon>
        <taxon>Ascomycota</taxon>
        <taxon>Pezizomycotina</taxon>
        <taxon>Eurotiomycetes</taxon>
        <taxon>Eurotiomycetidae</taxon>
        <taxon>Eurotiales</taxon>
        <taxon>Aspergillaceae</taxon>
        <taxon>Aspergillus</taxon>
        <taxon>Aspergillus subgen. Nidulantes</taxon>
    </lineage>
</organism>
<dbReference type="STRING" id="1036612.A0A1L9TRH3"/>
<dbReference type="PANTHER" id="PTHR13789">
    <property type="entry name" value="MONOOXYGENASE"/>
    <property type="match status" value="1"/>
</dbReference>
<sequence>MKIIIIGAGISGCTAYLQLKKHLPQPRGPAPAAQHEITIYEAYDTNIDTTDEGRAGDTHSSTLVVGGGLGIFANGLNVLKRLDGDILRDIVRGGYAIAHQDLRTKNGALLVRMETTADADPGLDGKQMHLLGVSRHWLWRSLRIRIPDCDIQTRRVASVVANESGRNKVHFVDGSEPVEADLVIGADGIKGVTKLALFPGQEKDYAPEYQGLVGVGGFISTEEVKGLVERGSMNLLFSGSGFFGYFFSSSAVSASDRDSAYSVSEPGESLGWWSTYAVDECPDPKTLDMEAVANQLRERHGAWKDPVIRKIIGSLNVRSMYPTWTSPQLPTWEKDGVVLVGDAAHALPSTSGQGSSQAFEDVEAFTMLLGHALRDVDQESSADTAAYKEAITTAAKQYIEIRRPRVQSILESAQRMQNTKREMSWIAECAMYCAMWIAGCFPKMMSGPMKRVINYNVSQEVKALIERTKKT</sequence>
<dbReference type="InterPro" id="IPR002938">
    <property type="entry name" value="FAD-bd"/>
</dbReference>
<dbReference type="Gene3D" id="3.50.50.60">
    <property type="entry name" value="FAD/NAD(P)-binding domain"/>
    <property type="match status" value="1"/>
</dbReference>
<evidence type="ECO:0000256" key="2">
    <source>
        <dbReference type="ARBA" id="ARBA00022630"/>
    </source>
</evidence>